<evidence type="ECO:0000256" key="1">
    <source>
        <dbReference type="ARBA" id="ARBA00007689"/>
    </source>
</evidence>
<evidence type="ECO:0000313" key="3">
    <source>
        <dbReference type="EMBL" id="AVX04367.1"/>
    </source>
</evidence>
<sequence length="97" mass="10584">MFLIDFHFNDLDALTPERTAAHRKHLGAAYEQGDLMFGGPKVPRTGGIILSTHATEAALRTLLDTDPLVQAKLASYTLTEFTPILASPAQSHVIQQI</sequence>
<dbReference type="AlphaFoldDB" id="A0A2R4MEA1"/>
<dbReference type="RefSeq" id="WP_117395695.1">
    <property type="nucleotide sequence ID" value="NZ_CP021330.1"/>
</dbReference>
<dbReference type="KEGG" id="mmyr:MXMO3_01842"/>
<dbReference type="PANTHER" id="PTHR37828:SF1">
    <property type="entry name" value="YCII-RELATED DOMAIN-CONTAINING PROTEIN"/>
    <property type="match status" value="1"/>
</dbReference>
<evidence type="ECO:0000313" key="4">
    <source>
        <dbReference type="Proteomes" id="UP000258927"/>
    </source>
</evidence>
<dbReference type="InterPro" id="IPR005545">
    <property type="entry name" value="YCII"/>
</dbReference>
<reference evidence="3 4" key="1">
    <citation type="submission" date="2017-05" db="EMBL/GenBank/DDBJ databases">
        <title>Genome Analysis of Maritalea myrionectae HL2708#5.</title>
        <authorList>
            <consortium name="Cotde Inc.-PKNU"/>
            <person name="Jang D."/>
            <person name="Oh H.-M."/>
        </authorList>
    </citation>
    <scope>NUCLEOTIDE SEQUENCE [LARGE SCALE GENOMIC DNA]</scope>
    <source>
        <strain evidence="3 4">HL2708#5</strain>
    </source>
</reference>
<keyword evidence="4" id="KW-1185">Reference proteome</keyword>
<comment type="similarity">
    <text evidence="1">Belongs to the YciI family.</text>
</comment>
<gene>
    <name evidence="3" type="ORF">MXMO3_01842</name>
</gene>
<feature type="domain" description="YCII-related" evidence="2">
    <location>
        <begin position="17"/>
        <end position="81"/>
    </location>
</feature>
<name>A0A2R4MEA1_9HYPH</name>
<accession>A0A2R4MEA1</accession>
<dbReference type="PANTHER" id="PTHR37828">
    <property type="entry name" value="GSR2449 PROTEIN"/>
    <property type="match status" value="1"/>
</dbReference>
<protein>
    <recommendedName>
        <fullName evidence="2">YCII-related domain-containing protein</fullName>
    </recommendedName>
</protein>
<dbReference type="EMBL" id="CP021330">
    <property type="protein sequence ID" value="AVX04367.1"/>
    <property type="molecule type" value="Genomic_DNA"/>
</dbReference>
<dbReference type="Proteomes" id="UP000258927">
    <property type="component" value="Chromosome"/>
</dbReference>
<dbReference type="Pfam" id="PF03795">
    <property type="entry name" value="YCII"/>
    <property type="match status" value="1"/>
</dbReference>
<evidence type="ECO:0000259" key="2">
    <source>
        <dbReference type="Pfam" id="PF03795"/>
    </source>
</evidence>
<dbReference type="SUPFAM" id="SSF54909">
    <property type="entry name" value="Dimeric alpha+beta barrel"/>
    <property type="match status" value="1"/>
</dbReference>
<organism evidence="3 4">
    <name type="scientific">Maritalea myrionectae</name>
    <dbReference type="NCBI Taxonomy" id="454601"/>
    <lineage>
        <taxon>Bacteria</taxon>
        <taxon>Pseudomonadati</taxon>
        <taxon>Pseudomonadota</taxon>
        <taxon>Alphaproteobacteria</taxon>
        <taxon>Hyphomicrobiales</taxon>
        <taxon>Devosiaceae</taxon>
        <taxon>Maritalea</taxon>
    </lineage>
</organism>
<proteinExistence type="inferred from homology"/>
<dbReference type="InterPro" id="IPR011008">
    <property type="entry name" value="Dimeric_a/b-barrel"/>
</dbReference>